<dbReference type="NCBIfam" id="TIGR01730">
    <property type="entry name" value="RND_mfp"/>
    <property type="match status" value="1"/>
</dbReference>
<dbReference type="Proteomes" id="UP000192455">
    <property type="component" value="Unassembled WGS sequence"/>
</dbReference>
<dbReference type="InterPro" id="IPR058626">
    <property type="entry name" value="MdtA-like_b-barrel"/>
</dbReference>
<feature type="domain" description="Multidrug resistance protein MdtA-like beta-barrel" evidence="5">
    <location>
        <begin position="216"/>
        <end position="306"/>
    </location>
</feature>
<protein>
    <submittedName>
        <fullName evidence="7">Membrane fusion protein, multidrug efflux system</fullName>
    </submittedName>
</protein>
<accession>A0A1R3X6S2</accession>
<dbReference type="Gene3D" id="2.40.50.100">
    <property type="match status" value="1"/>
</dbReference>
<dbReference type="SUPFAM" id="SSF111369">
    <property type="entry name" value="HlyD-like secretion proteins"/>
    <property type="match status" value="1"/>
</dbReference>
<dbReference type="AlphaFoldDB" id="A0A1R3X6S2"/>
<gene>
    <name evidence="7" type="ORF">SAMN05421849_2335</name>
</gene>
<evidence type="ECO:0000313" key="8">
    <source>
        <dbReference type="Proteomes" id="UP000192455"/>
    </source>
</evidence>
<evidence type="ECO:0000259" key="3">
    <source>
        <dbReference type="Pfam" id="PF25876"/>
    </source>
</evidence>
<dbReference type="Pfam" id="PF25876">
    <property type="entry name" value="HH_MFP_RND"/>
    <property type="match status" value="1"/>
</dbReference>
<evidence type="ECO:0000259" key="6">
    <source>
        <dbReference type="Pfam" id="PF25967"/>
    </source>
</evidence>
<dbReference type="EMBL" id="FTPS01000002">
    <property type="protein sequence ID" value="SIT86593.1"/>
    <property type="molecule type" value="Genomic_DNA"/>
</dbReference>
<dbReference type="Pfam" id="PF25967">
    <property type="entry name" value="RND-MFP_C"/>
    <property type="match status" value="1"/>
</dbReference>
<dbReference type="GO" id="GO:0015721">
    <property type="term" value="P:bile acid and bile salt transport"/>
    <property type="evidence" value="ECO:0007669"/>
    <property type="project" value="TreeGrafter"/>
</dbReference>
<comment type="subcellular location">
    <subcellularLocation>
        <location evidence="1">Cell envelope</location>
    </subcellularLocation>
</comment>
<evidence type="ECO:0000256" key="1">
    <source>
        <dbReference type="ARBA" id="ARBA00004196"/>
    </source>
</evidence>
<proteinExistence type="inferred from homology"/>
<evidence type="ECO:0000313" key="7">
    <source>
        <dbReference type="EMBL" id="SIT86593.1"/>
    </source>
</evidence>
<dbReference type="Pfam" id="PF25917">
    <property type="entry name" value="BSH_RND"/>
    <property type="match status" value="1"/>
</dbReference>
<organism evidence="7 8">
    <name type="scientific">Pontibaca methylaminivorans</name>
    <dbReference type="NCBI Taxonomy" id="515897"/>
    <lineage>
        <taxon>Bacteria</taxon>
        <taxon>Pseudomonadati</taxon>
        <taxon>Pseudomonadota</taxon>
        <taxon>Alphaproteobacteria</taxon>
        <taxon>Rhodobacterales</taxon>
        <taxon>Roseobacteraceae</taxon>
        <taxon>Pontibaca</taxon>
    </lineage>
</organism>
<dbReference type="GO" id="GO:0005886">
    <property type="term" value="C:plasma membrane"/>
    <property type="evidence" value="ECO:0007669"/>
    <property type="project" value="UniProtKB-SubCell"/>
</dbReference>
<dbReference type="Gene3D" id="1.10.287.470">
    <property type="entry name" value="Helix hairpin bin"/>
    <property type="match status" value="1"/>
</dbReference>
<dbReference type="PANTHER" id="PTHR30158:SF3">
    <property type="entry name" value="MULTIDRUG EFFLUX PUMP SUBUNIT ACRA-RELATED"/>
    <property type="match status" value="1"/>
</dbReference>
<dbReference type="InterPro" id="IPR058625">
    <property type="entry name" value="MdtA-like_BSH"/>
</dbReference>
<feature type="domain" description="Multidrug resistance protein MdtA-like barrel-sandwich hybrid" evidence="4">
    <location>
        <begin position="70"/>
        <end position="211"/>
    </location>
</feature>
<dbReference type="RefSeq" id="WP_076650222.1">
    <property type="nucleotide sequence ID" value="NZ_FTPS01000002.1"/>
</dbReference>
<reference evidence="7 8" key="1">
    <citation type="submission" date="2017-01" db="EMBL/GenBank/DDBJ databases">
        <authorList>
            <person name="Mah S.A."/>
            <person name="Swanson W.J."/>
            <person name="Moy G.W."/>
            <person name="Vacquier V.D."/>
        </authorList>
    </citation>
    <scope>NUCLEOTIDE SEQUENCE [LARGE SCALE GENOMIC DNA]</scope>
    <source>
        <strain evidence="7 8">DSM 21219</strain>
    </source>
</reference>
<dbReference type="GO" id="GO:0046677">
    <property type="term" value="P:response to antibiotic"/>
    <property type="evidence" value="ECO:0007669"/>
    <property type="project" value="TreeGrafter"/>
</dbReference>
<feature type="domain" description="Multidrug resistance protein MdtA-like C-terminal permuted SH3" evidence="6">
    <location>
        <begin position="310"/>
        <end position="372"/>
    </location>
</feature>
<dbReference type="GO" id="GO:0022857">
    <property type="term" value="F:transmembrane transporter activity"/>
    <property type="evidence" value="ECO:0007669"/>
    <property type="project" value="InterPro"/>
</dbReference>
<dbReference type="Gene3D" id="2.40.420.20">
    <property type="match status" value="1"/>
</dbReference>
<dbReference type="OrthoDB" id="9816569at2"/>
<name>A0A1R3X6S2_9RHOB</name>
<dbReference type="InterPro" id="IPR058624">
    <property type="entry name" value="MdtA-like_HH"/>
</dbReference>
<sequence>MNRRRWISGILVLLATAAVLAFILYRPGETPPGTAPAEDQAPVEVGVVTLESRAVPFTSELPGRVLASATAGIRPQVNGIVREQLFQEGSEVAAGDVLYRLESDTFQAAHDLAAATLKGAEAALAGAQARFDRTRRLAETNTVSSQALDDARVDLLQAEANVASATAALTSAQIDLDNTTIRAPIPGRIGISAVSVGSLVTANQSEALATIRQINPVNVDLMDSSANLLRLRAQIRAGTLGRNSDGRPSVRLILEDGSEYDETGSVSLAEITVSETTGSFALRAHFANPRRILRPGMFVRATVHVGSTPNAFLVPQRAVTRNAAGEATAFFVSDDGRAETRVLSVGRSVGNDWVATRGVADGDRLIVDGLQKISDGTPVAPVEVEIDSNGVVRQDIVLPLAGSEEGGGGAPAGPADD</sequence>
<comment type="similarity">
    <text evidence="2">Belongs to the membrane fusion protein (MFP) (TC 8.A.1) family.</text>
</comment>
<dbReference type="InterPro" id="IPR058627">
    <property type="entry name" value="MdtA-like_C"/>
</dbReference>
<keyword evidence="8" id="KW-1185">Reference proteome</keyword>
<dbReference type="InterPro" id="IPR006143">
    <property type="entry name" value="RND_pump_MFP"/>
</dbReference>
<evidence type="ECO:0000259" key="4">
    <source>
        <dbReference type="Pfam" id="PF25917"/>
    </source>
</evidence>
<dbReference type="PANTHER" id="PTHR30158">
    <property type="entry name" value="ACRA/E-RELATED COMPONENT OF DRUG EFFLUX TRANSPORTER"/>
    <property type="match status" value="1"/>
</dbReference>
<dbReference type="FunFam" id="2.40.420.20:FF:000001">
    <property type="entry name" value="Efflux RND transporter periplasmic adaptor subunit"/>
    <property type="match status" value="1"/>
</dbReference>
<feature type="domain" description="Multidrug resistance protein MdtA-like alpha-helical hairpin" evidence="3">
    <location>
        <begin position="113"/>
        <end position="179"/>
    </location>
</feature>
<dbReference type="STRING" id="515897.SAMN05421849_2335"/>
<evidence type="ECO:0000256" key="2">
    <source>
        <dbReference type="ARBA" id="ARBA00009477"/>
    </source>
</evidence>
<dbReference type="Gene3D" id="2.40.30.170">
    <property type="match status" value="1"/>
</dbReference>
<dbReference type="Pfam" id="PF25944">
    <property type="entry name" value="Beta-barrel_RND"/>
    <property type="match status" value="1"/>
</dbReference>
<evidence type="ECO:0000259" key="5">
    <source>
        <dbReference type="Pfam" id="PF25944"/>
    </source>
</evidence>